<evidence type="ECO:0000256" key="2">
    <source>
        <dbReference type="ARBA" id="ARBA00022857"/>
    </source>
</evidence>
<evidence type="ECO:0000256" key="4">
    <source>
        <dbReference type="PIRSR" id="PIRSR000097-1"/>
    </source>
</evidence>
<keyword evidence="9" id="KW-1185">Reference proteome</keyword>
<feature type="binding site" evidence="5">
    <location>
        <position position="111"/>
    </location>
    <ligand>
        <name>substrate</name>
    </ligand>
</feature>
<dbReference type="FunFam" id="3.20.20.100:FF:000006">
    <property type="entry name" value="Aldo-keto reductase family 1 member A1"/>
    <property type="match status" value="1"/>
</dbReference>
<evidence type="ECO:0000256" key="3">
    <source>
        <dbReference type="ARBA" id="ARBA00023002"/>
    </source>
</evidence>
<evidence type="ECO:0000313" key="8">
    <source>
        <dbReference type="EnsemblMetazoa" id="XP_024084600.1"/>
    </source>
</evidence>
<dbReference type="OrthoDB" id="416253at2759"/>
<comment type="similarity">
    <text evidence="1">Belongs to the aldo/keto reductase family.</text>
</comment>
<evidence type="ECO:0000256" key="5">
    <source>
        <dbReference type="PIRSR" id="PIRSR000097-2"/>
    </source>
</evidence>
<feature type="domain" description="NADP-dependent oxidoreductase" evidence="7">
    <location>
        <begin position="16"/>
        <end position="287"/>
    </location>
</feature>
<dbReference type="PROSITE" id="PS00063">
    <property type="entry name" value="ALDOKETO_REDUCTASE_3"/>
    <property type="match status" value="1"/>
</dbReference>
<dbReference type="Pfam" id="PF00248">
    <property type="entry name" value="Aldo_ket_red"/>
    <property type="match status" value="1"/>
</dbReference>
<dbReference type="PIRSF" id="PIRSF000097">
    <property type="entry name" value="AKR"/>
    <property type="match status" value="1"/>
</dbReference>
<sequence>MSACLKLNNGFTIPTLGLGTWNAVKDEAYQAVRHAIDVGYRHIDTALYYQNEKYIGQAIRDKIQDGTIKREDIFITSKLWNTFHRRDLVEKSLSESLKDLGMDYLDLYLIHWPISFKEGGELMPLEDGKVMLSDIYFTETWAAMEECVEKGLVKSIGISNFNKRQIEELLKVAKIKPVTNQVECHAYFNQEKLRVFCASKGIVITAYSPLGAPYRVKPGDPVLLEDVFVLKLAEKYGKTPGQIVLRYQIERGIIVVPKSSNKTRIQENFDLFDFKLSKEDMECLDSLTKENGRLVLFESGKYHKEYPFNELY</sequence>
<evidence type="ECO:0000256" key="6">
    <source>
        <dbReference type="PIRSR" id="PIRSR000097-3"/>
    </source>
</evidence>
<proteinExistence type="inferred from homology"/>
<dbReference type="InterPro" id="IPR018170">
    <property type="entry name" value="Aldo/ket_reductase_CS"/>
</dbReference>
<evidence type="ECO:0000259" key="7">
    <source>
        <dbReference type="Pfam" id="PF00248"/>
    </source>
</evidence>
<dbReference type="Gene3D" id="3.20.20.100">
    <property type="entry name" value="NADP-dependent oxidoreductase domain"/>
    <property type="match status" value="1"/>
</dbReference>
<dbReference type="GO" id="GO:0016491">
    <property type="term" value="F:oxidoreductase activity"/>
    <property type="evidence" value="ECO:0007669"/>
    <property type="project" value="UniProtKB-KW"/>
</dbReference>
<dbReference type="EnsemblMetazoa" id="XM_024228832.1">
    <property type="protein sequence ID" value="XP_024084600.1"/>
    <property type="gene ID" value="LOC106670322"/>
</dbReference>
<dbReference type="InterPro" id="IPR023210">
    <property type="entry name" value="NADP_OxRdtase_dom"/>
</dbReference>
<reference evidence="8" key="1">
    <citation type="submission" date="2022-01" db="UniProtKB">
        <authorList>
            <consortium name="EnsemblMetazoa"/>
        </authorList>
    </citation>
    <scope>IDENTIFICATION</scope>
</reference>
<feature type="active site" description="Proton donor" evidence="4">
    <location>
        <position position="49"/>
    </location>
</feature>
<dbReference type="PANTHER" id="PTHR11732">
    <property type="entry name" value="ALDO/KETO REDUCTASE"/>
    <property type="match status" value="1"/>
</dbReference>
<dbReference type="PRINTS" id="PR00069">
    <property type="entry name" value="ALDKETRDTASE"/>
</dbReference>
<dbReference type="AlphaFoldDB" id="A0A8I6SLI1"/>
<feature type="site" description="Lowers pKa of active site Tyr" evidence="6">
    <location>
        <position position="78"/>
    </location>
</feature>
<keyword evidence="3" id="KW-0560">Oxidoreductase</keyword>
<dbReference type="InterPro" id="IPR020471">
    <property type="entry name" value="AKR"/>
</dbReference>
<evidence type="ECO:0000256" key="1">
    <source>
        <dbReference type="ARBA" id="ARBA00007905"/>
    </source>
</evidence>
<dbReference type="SUPFAM" id="SSF51430">
    <property type="entry name" value="NAD(P)-linked oxidoreductase"/>
    <property type="match status" value="1"/>
</dbReference>
<dbReference type="PROSITE" id="PS00062">
    <property type="entry name" value="ALDOKETO_REDUCTASE_2"/>
    <property type="match status" value="1"/>
</dbReference>
<dbReference type="OMA" id="CHEVAWK"/>
<keyword evidence="2" id="KW-0521">NADP</keyword>
<dbReference type="RefSeq" id="XP_024084600.1">
    <property type="nucleotide sequence ID" value="XM_024228832.1"/>
</dbReference>
<evidence type="ECO:0000313" key="9">
    <source>
        <dbReference type="Proteomes" id="UP000494040"/>
    </source>
</evidence>
<dbReference type="InterPro" id="IPR036812">
    <property type="entry name" value="NAD(P)_OxRdtase_dom_sf"/>
</dbReference>
<dbReference type="GeneID" id="106670322"/>
<name>A0A8I6SLI1_CIMLE</name>
<protein>
    <recommendedName>
        <fullName evidence="7">NADP-dependent oxidoreductase domain-containing protein</fullName>
    </recommendedName>
</protein>
<dbReference type="Proteomes" id="UP000494040">
    <property type="component" value="Unassembled WGS sequence"/>
</dbReference>
<accession>A0A8I6SLI1</accession>
<dbReference type="PROSITE" id="PS00798">
    <property type="entry name" value="ALDOKETO_REDUCTASE_1"/>
    <property type="match status" value="1"/>
</dbReference>
<organism evidence="8 9">
    <name type="scientific">Cimex lectularius</name>
    <name type="common">Bed bug</name>
    <name type="synonym">Acanthia lectularia</name>
    <dbReference type="NCBI Taxonomy" id="79782"/>
    <lineage>
        <taxon>Eukaryota</taxon>
        <taxon>Metazoa</taxon>
        <taxon>Ecdysozoa</taxon>
        <taxon>Arthropoda</taxon>
        <taxon>Hexapoda</taxon>
        <taxon>Insecta</taxon>
        <taxon>Pterygota</taxon>
        <taxon>Neoptera</taxon>
        <taxon>Paraneoptera</taxon>
        <taxon>Hemiptera</taxon>
        <taxon>Heteroptera</taxon>
        <taxon>Panheteroptera</taxon>
        <taxon>Cimicomorpha</taxon>
        <taxon>Cimicidae</taxon>
        <taxon>Cimex</taxon>
    </lineage>
</organism>